<dbReference type="PRINTS" id="PR00154">
    <property type="entry name" value="AMPBINDING"/>
</dbReference>
<protein>
    <recommendedName>
        <fullName evidence="1">AMP-dependent synthetase/ligase domain-containing protein</fullName>
    </recommendedName>
</protein>
<dbReference type="PANTHER" id="PTHR45527">
    <property type="entry name" value="NONRIBOSOMAL PEPTIDE SYNTHETASE"/>
    <property type="match status" value="1"/>
</dbReference>
<sequence>MQQVEKSPDAVAIIFENQQLTYGELNCKANQLAHYLQSIGVGPEVFVGLCVTRSIEIVIGIMGILRAGGAYVPLDPAYPQERLAFMLEDAKPKVVLTENQCLEALPIINATVLCLDADWQKIEQQSEDNPSCDVTPDNLAYLIYTSGSTGKPKGVQMPHSSIVNYLQGITKIIPVDNQDIYLHTASFSFTASVRQLFLPLSQGAAVVIATREKTRDPLRLFELIETQEVTICDGVPSVWRYGLMALESLDKKYTVAIGESKLKYLLKHLSQATRQSAKAF</sequence>
<evidence type="ECO:0000259" key="1">
    <source>
        <dbReference type="Pfam" id="PF00501"/>
    </source>
</evidence>
<dbReference type="SUPFAM" id="SSF56801">
    <property type="entry name" value="Acetyl-CoA synthetase-like"/>
    <property type="match status" value="1"/>
</dbReference>
<dbReference type="AlphaFoldDB" id="A0A853MCW0"/>
<dbReference type="PROSITE" id="PS00455">
    <property type="entry name" value="AMP_BINDING"/>
    <property type="match status" value="1"/>
</dbReference>
<dbReference type="InterPro" id="IPR000873">
    <property type="entry name" value="AMP-dep_synth/lig_dom"/>
</dbReference>
<dbReference type="Pfam" id="PF00501">
    <property type="entry name" value="AMP-binding"/>
    <property type="match status" value="1"/>
</dbReference>
<comment type="caution">
    <text evidence="2">The sequence shown here is derived from an EMBL/GenBank/DDBJ whole genome shotgun (WGS) entry which is preliminary data.</text>
</comment>
<dbReference type="GO" id="GO:0005829">
    <property type="term" value="C:cytosol"/>
    <property type="evidence" value="ECO:0007669"/>
    <property type="project" value="TreeGrafter"/>
</dbReference>
<dbReference type="PANTHER" id="PTHR45527:SF14">
    <property type="entry name" value="PLIPASTATIN SYNTHASE SUBUNIT B"/>
    <property type="match status" value="1"/>
</dbReference>
<dbReference type="FunFam" id="3.40.50.980:FF:000001">
    <property type="entry name" value="Non-ribosomal peptide synthetase"/>
    <property type="match status" value="1"/>
</dbReference>
<accession>A0A853MCW0</accession>
<dbReference type="GO" id="GO:0044550">
    <property type="term" value="P:secondary metabolite biosynthetic process"/>
    <property type="evidence" value="ECO:0007669"/>
    <property type="project" value="TreeGrafter"/>
</dbReference>
<feature type="domain" description="AMP-dependent synthetase/ligase" evidence="1">
    <location>
        <begin position="2"/>
        <end position="250"/>
    </location>
</feature>
<dbReference type="EMBL" id="LYXA01000001">
    <property type="protein sequence ID" value="OBU75324.1"/>
    <property type="molecule type" value="Genomic_DNA"/>
</dbReference>
<dbReference type="Proteomes" id="UP000093903">
    <property type="component" value="Unassembled WGS sequence"/>
</dbReference>
<gene>
    <name evidence="2" type="ORF">A9P98_02620</name>
</gene>
<dbReference type="GO" id="GO:0043041">
    <property type="term" value="P:amino acid activation for nonribosomal peptide biosynthetic process"/>
    <property type="evidence" value="ECO:0007669"/>
    <property type="project" value="TreeGrafter"/>
</dbReference>
<dbReference type="GO" id="GO:0031177">
    <property type="term" value="F:phosphopantetheine binding"/>
    <property type="evidence" value="ECO:0007669"/>
    <property type="project" value="TreeGrafter"/>
</dbReference>
<evidence type="ECO:0000313" key="2">
    <source>
        <dbReference type="EMBL" id="OBU75324.1"/>
    </source>
</evidence>
<reference evidence="2 3" key="1">
    <citation type="submission" date="2016-05" db="EMBL/GenBank/DDBJ databases">
        <title>First complete genome of the cyanobacterium Cylindrospermopsis raciborskii CS505, containing a circular chromosome and a single extrachromosomal element.</title>
        <authorList>
            <person name="Fuentes J."/>
            <person name="Tamames J."/>
            <person name="Allen E."/>
            <person name="Plominski A."/>
            <person name="Vasquez M."/>
        </authorList>
    </citation>
    <scope>NUCLEOTIDE SEQUENCE [LARGE SCALE GENOMIC DNA]</scope>
    <source>
        <strain evidence="2 3">CS505</strain>
    </source>
</reference>
<dbReference type="InterPro" id="IPR020845">
    <property type="entry name" value="AMP-binding_CS"/>
</dbReference>
<name>A0A853MCW0_9CYAN</name>
<organism evidence="2 3">
    <name type="scientific">Cylindrospermopsis raciborskii CS-505</name>
    <dbReference type="NCBI Taxonomy" id="533240"/>
    <lineage>
        <taxon>Bacteria</taxon>
        <taxon>Bacillati</taxon>
        <taxon>Cyanobacteriota</taxon>
        <taxon>Cyanophyceae</taxon>
        <taxon>Nostocales</taxon>
        <taxon>Aphanizomenonaceae</taxon>
        <taxon>Cylindrospermopsis</taxon>
    </lineage>
</organism>
<dbReference type="Gene3D" id="3.40.50.980">
    <property type="match status" value="2"/>
</dbReference>
<evidence type="ECO:0000313" key="3">
    <source>
        <dbReference type="Proteomes" id="UP000093903"/>
    </source>
</evidence>
<proteinExistence type="predicted"/>
<dbReference type="InterPro" id="IPR020459">
    <property type="entry name" value="AMP-binding"/>
</dbReference>